<protein>
    <submittedName>
        <fullName evidence="3">Anthranilate synthase component 2/para-aminobenzoate synthetase component 2</fullName>
        <ecNumber evidence="3">2.6.1.85</ecNumber>
        <ecNumber evidence="3">4.1.3.27</ecNumber>
    </submittedName>
</protein>
<dbReference type="InterPro" id="IPR029062">
    <property type="entry name" value="Class_I_gatase-like"/>
</dbReference>
<evidence type="ECO:0000256" key="1">
    <source>
        <dbReference type="ARBA" id="ARBA00022962"/>
    </source>
</evidence>
<reference evidence="3 4" key="1">
    <citation type="submission" date="2020-08" db="EMBL/GenBank/DDBJ databases">
        <title>Genomic Encyclopedia of Type Strains, Phase IV (KMG-IV): sequencing the most valuable type-strain genomes for metagenomic binning, comparative biology and taxonomic classification.</title>
        <authorList>
            <person name="Goeker M."/>
        </authorList>
    </citation>
    <scope>NUCLEOTIDE SEQUENCE [LARGE SCALE GENOMIC DNA]</scope>
    <source>
        <strain evidence="3 4">DSM 19612</strain>
    </source>
</reference>
<dbReference type="GO" id="GO:0000162">
    <property type="term" value="P:L-tryptophan biosynthetic process"/>
    <property type="evidence" value="ECO:0007669"/>
    <property type="project" value="TreeGrafter"/>
</dbReference>
<dbReference type="FunFam" id="3.40.50.880:FF:000003">
    <property type="entry name" value="Anthranilate synthase component II"/>
    <property type="match status" value="1"/>
</dbReference>
<proteinExistence type="predicted"/>
<dbReference type="GO" id="GO:0046820">
    <property type="term" value="F:4-amino-4-deoxychorismate synthase activity"/>
    <property type="evidence" value="ECO:0007669"/>
    <property type="project" value="UniProtKB-EC"/>
</dbReference>
<keyword evidence="3" id="KW-0456">Lyase</keyword>
<name>A0A841Q549_9BACI</name>
<dbReference type="Pfam" id="PF00117">
    <property type="entry name" value="GATase"/>
    <property type="match status" value="1"/>
</dbReference>
<dbReference type="InterPro" id="IPR017926">
    <property type="entry name" value="GATASE"/>
</dbReference>
<keyword evidence="3" id="KW-0808">Transferase</keyword>
<organism evidence="3 4">
    <name type="scientific">Salirhabdus euzebyi</name>
    <dbReference type="NCBI Taxonomy" id="394506"/>
    <lineage>
        <taxon>Bacteria</taxon>
        <taxon>Bacillati</taxon>
        <taxon>Bacillota</taxon>
        <taxon>Bacilli</taxon>
        <taxon>Bacillales</taxon>
        <taxon>Bacillaceae</taxon>
        <taxon>Salirhabdus</taxon>
    </lineage>
</organism>
<keyword evidence="4" id="KW-1185">Reference proteome</keyword>
<keyword evidence="3" id="KW-0032">Aminotransferase</keyword>
<dbReference type="EMBL" id="JACHGH010000005">
    <property type="protein sequence ID" value="MBB6453518.1"/>
    <property type="molecule type" value="Genomic_DNA"/>
</dbReference>
<dbReference type="PANTHER" id="PTHR43418:SF4">
    <property type="entry name" value="MULTIFUNCTIONAL TRYPTOPHAN BIOSYNTHESIS PROTEIN"/>
    <property type="match status" value="1"/>
</dbReference>
<dbReference type="RefSeq" id="WP_174496128.1">
    <property type="nucleotide sequence ID" value="NZ_CADDWK010000006.1"/>
</dbReference>
<evidence type="ECO:0000259" key="2">
    <source>
        <dbReference type="Pfam" id="PF00117"/>
    </source>
</evidence>
<comment type="caution">
    <text evidence="3">The sequence shown here is derived from an EMBL/GenBank/DDBJ whole genome shotgun (WGS) entry which is preliminary data.</text>
</comment>
<dbReference type="InterPro" id="IPR006221">
    <property type="entry name" value="TrpG/PapA_dom"/>
</dbReference>
<feature type="domain" description="Glutamine amidotransferase" evidence="2">
    <location>
        <begin position="3"/>
        <end position="182"/>
    </location>
</feature>
<dbReference type="SUPFAM" id="SSF52317">
    <property type="entry name" value="Class I glutamine amidotransferase-like"/>
    <property type="match status" value="1"/>
</dbReference>
<dbReference type="Proteomes" id="UP000581688">
    <property type="component" value="Unassembled WGS sequence"/>
</dbReference>
<dbReference type="EC" id="4.1.3.27" evidence="3"/>
<dbReference type="EC" id="2.6.1.85" evidence="3"/>
<dbReference type="NCBIfam" id="TIGR00566">
    <property type="entry name" value="trpG_papA"/>
    <property type="match status" value="1"/>
</dbReference>
<dbReference type="GO" id="GO:0005829">
    <property type="term" value="C:cytosol"/>
    <property type="evidence" value="ECO:0007669"/>
    <property type="project" value="TreeGrafter"/>
</dbReference>
<evidence type="ECO:0000313" key="4">
    <source>
        <dbReference type="Proteomes" id="UP000581688"/>
    </source>
</evidence>
<dbReference type="GO" id="GO:0004049">
    <property type="term" value="F:anthranilate synthase activity"/>
    <property type="evidence" value="ECO:0007669"/>
    <property type="project" value="UniProtKB-EC"/>
</dbReference>
<dbReference type="CDD" id="cd01743">
    <property type="entry name" value="GATase1_Anthranilate_Synthase"/>
    <property type="match status" value="1"/>
</dbReference>
<accession>A0A841Q549</accession>
<gene>
    <name evidence="3" type="ORF">HNQ94_001967</name>
</gene>
<dbReference type="Gene3D" id="3.40.50.880">
    <property type="match status" value="1"/>
</dbReference>
<dbReference type="PANTHER" id="PTHR43418">
    <property type="entry name" value="MULTIFUNCTIONAL TRYPTOPHAN BIOSYNTHESIS PROTEIN-RELATED"/>
    <property type="match status" value="1"/>
</dbReference>
<dbReference type="PROSITE" id="PS51273">
    <property type="entry name" value="GATASE_TYPE_1"/>
    <property type="match status" value="1"/>
</dbReference>
<dbReference type="PRINTS" id="PR00099">
    <property type="entry name" value="CPSGATASE"/>
</dbReference>
<dbReference type="AlphaFoldDB" id="A0A841Q549"/>
<dbReference type="PRINTS" id="PR00096">
    <property type="entry name" value="GATASE"/>
</dbReference>
<evidence type="ECO:0000313" key="3">
    <source>
        <dbReference type="EMBL" id="MBB6453518.1"/>
    </source>
</evidence>
<keyword evidence="1" id="KW-0315">Glutamine amidotransferase</keyword>
<dbReference type="InterPro" id="IPR050472">
    <property type="entry name" value="Anth_synth/Amidotransfase"/>
</dbReference>
<dbReference type="PRINTS" id="PR00097">
    <property type="entry name" value="ANTSNTHASEII"/>
</dbReference>
<sequence>MIVIIDNYDSFTFNLVQYFKKIDTKVQVYRNTDITMEELKQINPDLIVFSPGPGTPADSGICKDILHTFQRSIPILGVCLGHQTIVEFFGGKIKKGKQPMHGKVTTIEHNGVGLFRGIPSPSKVTRYHSLIATELPKELETTALSEDGAVMAITHRTLPIYGIQFHPESILTEFGYEMLVNCYQLAINWQEGKRRNEDIYETSSNI</sequence>